<dbReference type="SUPFAM" id="SSF48371">
    <property type="entry name" value="ARM repeat"/>
    <property type="match status" value="1"/>
</dbReference>
<accession>A0A369K7B6</accession>
<dbReference type="OrthoDB" id="2932645at2759"/>
<dbReference type="Proteomes" id="UP000076154">
    <property type="component" value="Unassembled WGS sequence"/>
</dbReference>
<evidence type="ECO:0000313" key="1">
    <source>
        <dbReference type="EMBL" id="RDB30501.1"/>
    </source>
</evidence>
<name>A0A369K7B6_HYPMA</name>
<proteinExistence type="predicted"/>
<dbReference type="InParanoid" id="A0A369K7B6"/>
<organism evidence="1 2">
    <name type="scientific">Hypsizygus marmoreus</name>
    <name type="common">White beech mushroom</name>
    <name type="synonym">Agaricus marmoreus</name>
    <dbReference type="NCBI Taxonomy" id="39966"/>
    <lineage>
        <taxon>Eukaryota</taxon>
        <taxon>Fungi</taxon>
        <taxon>Dikarya</taxon>
        <taxon>Basidiomycota</taxon>
        <taxon>Agaricomycotina</taxon>
        <taxon>Agaricomycetes</taxon>
        <taxon>Agaricomycetidae</taxon>
        <taxon>Agaricales</taxon>
        <taxon>Tricholomatineae</taxon>
        <taxon>Lyophyllaceae</taxon>
        <taxon>Hypsizygus</taxon>
    </lineage>
</organism>
<dbReference type="AlphaFoldDB" id="A0A369K7B6"/>
<sequence>MRINAHNFQSVLNARPERLPDVLPQVFATLLDPDQDEIILLNYTGAIRQRFEDDERPDGQVKFDSFGEAAFEAGIVKTVLELTQITRTSMPCVIAGFHALDIIWHMLRTGNIQERRELLEQLLEYKMVDICLDKALNHPFCIHRQSAVNALRCLASESFLGEYISPSQTSEIMVKMCQFILTGPDFFISQMRDPTTTWQSCMCFGNHNASASKAARYAPRYYAMTQESAIWTVHGLLCRSPSPSPQFISETIAHNPELIDLLFQCAVFQRPPWYPETQVDSFACEALSQLFPVSPDIVPGVSLSESVLPKDEDPEWKGVLECVKLLTSRPNWVEKFIAVWNRIDGERWQDIKKMASQTMFYHALTPVDRAAFLAIFEYRGASRICMLRVIATLTHLADECDIQTSDLVSLLHIGHAACQDIKTMQQLSNEGDRCTWIERAFEAFRSPLYTVFTLDKVDPPIKIADESVMGPIAFVRLLAVLAQRGVLGEIPRWKKLPKGTSSSTSLPIVKQIVSNEGLRRTLSLAVKRVTGRREVGHRRIRGDGEVEYAGFAYSSAAELAAALVAFDVATKSKYRDVVRGVRKELVLCLGNAAEMALVAQQYERALNYALGANFGAENLPPLDAVDEEIVGKNQRRAERAKLGLASS</sequence>
<dbReference type="InterPro" id="IPR016024">
    <property type="entry name" value="ARM-type_fold"/>
</dbReference>
<dbReference type="EMBL" id="LUEZ02000005">
    <property type="protein sequence ID" value="RDB30501.1"/>
    <property type="molecule type" value="Genomic_DNA"/>
</dbReference>
<evidence type="ECO:0000313" key="2">
    <source>
        <dbReference type="Proteomes" id="UP000076154"/>
    </source>
</evidence>
<reference evidence="1" key="1">
    <citation type="submission" date="2018-04" db="EMBL/GenBank/DDBJ databases">
        <title>Whole genome sequencing of Hypsizygus marmoreus.</title>
        <authorList>
            <person name="Choi I.-G."/>
            <person name="Min B."/>
            <person name="Kim J.-G."/>
            <person name="Kim S."/>
            <person name="Oh Y.-L."/>
            <person name="Kong W.-S."/>
            <person name="Park H."/>
            <person name="Jeong J."/>
            <person name="Song E.-S."/>
        </authorList>
    </citation>
    <scope>NUCLEOTIDE SEQUENCE [LARGE SCALE GENOMIC DNA]</scope>
    <source>
        <strain evidence="1">51987-8</strain>
    </source>
</reference>
<protein>
    <submittedName>
        <fullName evidence="1">Uncharacterized protein</fullName>
    </submittedName>
</protein>
<comment type="caution">
    <text evidence="1">The sequence shown here is derived from an EMBL/GenBank/DDBJ whole genome shotgun (WGS) entry which is preliminary data.</text>
</comment>
<gene>
    <name evidence="1" type="ORF">Hypma_007254</name>
</gene>
<keyword evidence="2" id="KW-1185">Reference proteome</keyword>